<dbReference type="EMBL" id="QGGO01000010">
    <property type="protein sequence ID" value="PWK26699.1"/>
    <property type="molecule type" value="Genomic_DNA"/>
</dbReference>
<gene>
    <name evidence="1" type="ORF">LV89_02208</name>
</gene>
<dbReference type="OrthoDB" id="941322at2"/>
<dbReference type="RefSeq" id="WP_109742944.1">
    <property type="nucleotide sequence ID" value="NZ_QGGO01000010.1"/>
</dbReference>
<dbReference type="AlphaFoldDB" id="A0A316E9Q9"/>
<proteinExistence type="predicted"/>
<keyword evidence="2" id="KW-1185">Reference proteome</keyword>
<name>A0A316E9Q9_9BACT</name>
<sequence>MYKSNFREWTLDKIEETFGLQQVRRLPILEDLLAFEYQTDSYETRYLSHLSDNYVALGGDDWNEVELENKFISPLIVFSDIANEKYSYFLERDLSAIVGDFELIGRVDGMIATGFRNPKVPYFCLSEYKRQTDPNGDPRGQALIAMLVAQKLNNNQKPIFGSYIIGRDWYFMALVDNEYAISKDFSCVADEVFDIYRILKGLSVQIEKLI</sequence>
<organism evidence="1 2">
    <name type="scientific">Arcicella aurantiaca</name>
    <dbReference type="NCBI Taxonomy" id="591202"/>
    <lineage>
        <taxon>Bacteria</taxon>
        <taxon>Pseudomonadati</taxon>
        <taxon>Bacteroidota</taxon>
        <taxon>Cytophagia</taxon>
        <taxon>Cytophagales</taxon>
        <taxon>Flectobacillaceae</taxon>
        <taxon>Arcicella</taxon>
    </lineage>
</organism>
<dbReference type="Proteomes" id="UP000245489">
    <property type="component" value="Unassembled WGS sequence"/>
</dbReference>
<evidence type="ECO:0000313" key="1">
    <source>
        <dbReference type="EMBL" id="PWK26699.1"/>
    </source>
</evidence>
<evidence type="ECO:0000313" key="2">
    <source>
        <dbReference type="Proteomes" id="UP000245489"/>
    </source>
</evidence>
<comment type="caution">
    <text evidence="1">The sequence shown here is derived from an EMBL/GenBank/DDBJ whole genome shotgun (WGS) entry which is preliminary data.</text>
</comment>
<protein>
    <submittedName>
        <fullName evidence="1">Uncharacterized protein</fullName>
    </submittedName>
</protein>
<reference evidence="1 2" key="1">
    <citation type="submission" date="2018-05" db="EMBL/GenBank/DDBJ databases">
        <title>Genomic Encyclopedia of Archaeal and Bacterial Type Strains, Phase II (KMG-II): from individual species to whole genera.</title>
        <authorList>
            <person name="Goeker M."/>
        </authorList>
    </citation>
    <scope>NUCLEOTIDE SEQUENCE [LARGE SCALE GENOMIC DNA]</scope>
    <source>
        <strain evidence="1 2">DSM 22214</strain>
    </source>
</reference>
<accession>A0A316E9Q9</accession>